<dbReference type="InterPro" id="IPR058490">
    <property type="entry name" value="DUF8177"/>
</dbReference>
<dbReference type="Pfam" id="PF26538">
    <property type="entry name" value="DUF8177"/>
    <property type="match status" value="1"/>
</dbReference>
<protein>
    <recommendedName>
        <fullName evidence="2">DUF8177 domain-containing protein</fullName>
    </recommendedName>
</protein>
<comment type="caution">
    <text evidence="3">The sequence shown here is derived from an EMBL/GenBank/DDBJ whole genome shotgun (WGS) entry which is preliminary data.</text>
</comment>
<proteinExistence type="predicted"/>
<feature type="chain" id="PRO_5015981987" description="DUF8177 domain-containing protein" evidence="1">
    <location>
        <begin position="20"/>
        <end position="121"/>
    </location>
</feature>
<evidence type="ECO:0000313" key="4">
    <source>
        <dbReference type="Proteomes" id="UP000244905"/>
    </source>
</evidence>
<sequence length="121" mass="13430">MKKLIFILICAVFAINANAQFKFKSLDNNDGKTTIVITDDNFKTGSETCCAKFNNDGKTYDATSMVTTQEGKQMSITMTFKRMTVFNNTSITLTINGQQVNVPINLTEIANQLTGYKLLIP</sequence>
<dbReference type="RefSeq" id="WP_107033395.1">
    <property type="nucleotide sequence ID" value="NZ_PUEC01000047.1"/>
</dbReference>
<gene>
    <name evidence="3" type="ORF">C5O23_13250</name>
</gene>
<keyword evidence="4" id="KW-1185">Reference proteome</keyword>
<evidence type="ECO:0000259" key="2">
    <source>
        <dbReference type="Pfam" id="PF26538"/>
    </source>
</evidence>
<feature type="signal peptide" evidence="1">
    <location>
        <begin position="1"/>
        <end position="19"/>
    </location>
</feature>
<organism evidence="3 4">
    <name type="scientific">Duncaniella muris</name>
    <dbReference type="NCBI Taxonomy" id="2094150"/>
    <lineage>
        <taxon>Bacteria</taxon>
        <taxon>Pseudomonadati</taxon>
        <taxon>Bacteroidota</taxon>
        <taxon>Bacteroidia</taxon>
        <taxon>Bacteroidales</taxon>
        <taxon>Muribaculaceae</taxon>
        <taxon>Duncaniella</taxon>
    </lineage>
</organism>
<dbReference type="EMBL" id="PUEC01000047">
    <property type="protein sequence ID" value="PWB00303.1"/>
    <property type="molecule type" value="Genomic_DNA"/>
</dbReference>
<reference evidence="4" key="1">
    <citation type="submission" date="2018-02" db="EMBL/GenBank/DDBJ databases">
        <authorList>
            <person name="Clavel T."/>
            <person name="Strowig T."/>
        </authorList>
    </citation>
    <scope>NUCLEOTIDE SEQUENCE [LARGE SCALE GENOMIC DNA]</scope>
    <source>
        <strain evidence="4">DSM 103720</strain>
    </source>
</reference>
<evidence type="ECO:0000313" key="3">
    <source>
        <dbReference type="EMBL" id="PWB00303.1"/>
    </source>
</evidence>
<name>A0A2V1ILM9_9BACT</name>
<evidence type="ECO:0000256" key="1">
    <source>
        <dbReference type="SAM" id="SignalP"/>
    </source>
</evidence>
<keyword evidence="1" id="KW-0732">Signal</keyword>
<dbReference type="GeneID" id="82527284"/>
<dbReference type="AlphaFoldDB" id="A0A2V1ILM9"/>
<dbReference type="Proteomes" id="UP000244905">
    <property type="component" value="Unassembled WGS sequence"/>
</dbReference>
<feature type="domain" description="DUF8177" evidence="2">
    <location>
        <begin position="22"/>
        <end position="105"/>
    </location>
</feature>
<accession>A0A2V1ILM9</accession>